<gene>
    <name evidence="3" type="ORF">UFOPK3001_00604</name>
</gene>
<evidence type="ECO:0000259" key="1">
    <source>
        <dbReference type="Pfam" id="PF11296"/>
    </source>
</evidence>
<accession>A0A6J6XJZ6</accession>
<proteinExistence type="predicted"/>
<dbReference type="Pfam" id="PF22845">
    <property type="entry name" value="DUF3097_N"/>
    <property type="match status" value="1"/>
</dbReference>
<dbReference type="InterPro" id="IPR021447">
    <property type="entry name" value="DUF3097_C"/>
</dbReference>
<name>A0A6J6XJZ6_9ZZZZ</name>
<feature type="domain" description="DUF3097" evidence="2">
    <location>
        <begin position="28"/>
        <end position="85"/>
    </location>
</feature>
<organism evidence="3">
    <name type="scientific">freshwater metagenome</name>
    <dbReference type="NCBI Taxonomy" id="449393"/>
    <lineage>
        <taxon>unclassified sequences</taxon>
        <taxon>metagenomes</taxon>
        <taxon>ecological metagenomes</taxon>
    </lineage>
</organism>
<evidence type="ECO:0000313" key="3">
    <source>
        <dbReference type="EMBL" id="CAB4795536.1"/>
    </source>
</evidence>
<reference evidence="3" key="1">
    <citation type="submission" date="2020-05" db="EMBL/GenBank/DDBJ databases">
        <authorList>
            <person name="Chiriac C."/>
            <person name="Salcher M."/>
            <person name="Ghai R."/>
            <person name="Kavagutti S V."/>
        </authorList>
    </citation>
    <scope>NUCLEOTIDE SEQUENCE</scope>
</reference>
<sequence>MTDNGAVAYERDVLENFDPRRKPTYPAVTAVLGLVVEDRSSGFCGDIVKATVEAVTLRDRKGQLRHFTWKDGGFLVEGKRVTLVREEAAKPTGPRLTASGSVASDRPVAARIARASRIWVEGRHDAELLEHVWGDDLRELGIVVEPMHGIDHLEEAVREFGPSPERRLGILVDHLVDGSKEWRLAAAVRGEFVLVTGHPFVDVWAGIRPKVIGREAWPDIPRGIPWKEGMARALGTELTGLWPKLRNRVNTYADLEPELVGAVERLLDFLG</sequence>
<evidence type="ECO:0000259" key="2">
    <source>
        <dbReference type="Pfam" id="PF22845"/>
    </source>
</evidence>
<dbReference type="Pfam" id="PF11296">
    <property type="entry name" value="DUF3097_C"/>
    <property type="match status" value="1"/>
</dbReference>
<protein>
    <submittedName>
        <fullName evidence="3">Unannotated protein</fullName>
    </submittedName>
</protein>
<feature type="domain" description="DUF3097" evidence="1">
    <location>
        <begin position="116"/>
        <end position="270"/>
    </location>
</feature>
<dbReference type="EMBL" id="CAFAAJ010000028">
    <property type="protein sequence ID" value="CAB4795536.1"/>
    <property type="molecule type" value="Genomic_DNA"/>
</dbReference>
<dbReference type="AlphaFoldDB" id="A0A6J6XJZ6"/>
<dbReference type="InterPro" id="IPR053883">
    <property type="entry name" value="DUF3097_N"/>
</dbReference>